<name>A0A7C0U5V8_9BACT</name>
<organism evidence="3">
    <name type="scientific">Thermosulfidibacter takaii</name>
    <dbReference type="NCBI Taxonomy" id="412593"/>
    <lineage>
        <taxon>Bacteria</taxon>
        <taxon>Pseudomonadati</taxon>
        <taxon>Thermosulfidibacterota</taxon>
        <taxon>Thermosulfidibacteria</taxon>
        <taxon>Thermosulfidibacterales</taxon>
        <taxon>Thermosulfidibacteraceae</taxon>
    </lineage>
</organism>
<sequence length="522" mass="58922">MFRSKCWLFFLPFLPHLALASGEVVVAVGSYQAYALQKAIEAYPRCSSMFTLVTERDSRGELLKGAKRARIVVVDIMLSSLGKPLLEMARKGELKGKRVYCVSSSTDDTPYHRAGFFFDKEVRTYYANPVEENMISLVGYILAREFKVPAPFSPPILLPSMGIYHPRAPKFFTRSEDYLAWHKTLGVGVEYWVGMLFFPSYLTTGNKGVLDEIIRRFEAHGLGVIPAFGKYPADKAAVLFFDGRGKPLVDLVVTFCSKMSASLKQETWRILERLNVPVINLIELFSSDVKAWRESPLGLAPVEVPWQVAMPEFSGVIEPTVVSGQKPGDPYRRFVAIPGELDFLIARVRAWLRLRHKPNGEKRIAIIYYNHHPGKQNVGASYLNVFASTVEILKALKEAGYRVEGKVTKGEIRRLILLSGRNVGSWAPGELERMVKEGGVVKVPLSLYLRWYRRLPLAFRKGVEKDWGKPQNASIMTWNGSIILPAIRLGNVILMPQPSRGWGSDAWKLYHSATLYPHHQYV</sequence>
<evidence type="ECO:0000313" key="3">
    <source>
        <dbReference type="EMBL" id="HDD52470.1"/>
    </source>
</evidence>
<dbReference type="PANTHER" id="PTHR44119:SF4">
    <property type="entry name" value="AEROBIC COBALTOCHELATASE SUBUNIT COBN"/>
    <property type="match status" value="1"/>
</dbReference>
<dbReference type="Pfam" id="PF02514">
    <property type="entry name" value="CobN-Mg_chel"/>
    <property type="match status" value="1"/>
</dbReference>
<keyword evidence="1" id="KW-0732">Signal</keyword>
<evidence type="ECO:0000256" key="1">
    <source>
        <dbReference type="SAM" id="SignalP"/>
    </source>
</evidence>
<dbReference type="Proteomes" id="UP000885690">
    <property type="component" value="Unassembled WGS sequence"/>
</dbReference>
<comment type="caution">
    <text evidence="3">The sequence shown here is derived from an EMBL/GenBank/DDBJ whole genome shotgun (WGS) entry which is preliminary data.</text>
</comment>
<gene>
    <name evidence="3" type="ORF">ENF32_00155</name>
</gene>
<accession>A0A7C0U5V8</accession>
<proteinExistence type="predicted"/>
<dbReference type="AlphaFoldDB" id="A0A7C0U5V8"/>
<dbReference type="InterPro" id="IPR003672">
    <property type="entry name" value="CobN/Mg_chltase"/>
</dbReference>
<protein>
    <recommendedName>
        <fullName evidence="2">CobN/magnesium chelatase domain-containing protein</fullName>
    </recommendedName>
</protein>
<feature type="domain" description="CobN/magnesium chelatase" evidence="2">
    <location>
        <begin position="124"/>
        <end position="522"/>
    </location>
</feature>
<feature type="signal peptide" evidence="1">
    <location>
        <begin position="1"/>
        <end position="20"/>
    </location>
</feature>
<dbReference type="EMBL" id="DQWS01000007">
    <property type="protein sequence ID" value="HDD52470.1"/>
    <property type="molecule type" value="Genomic_DNA"/>
</dbReference>
<feature type="chain" id="PRO_5028139717" description="CobN/magnesium chelatase domain-containing protein" evidence="1">
    <location>
        <begin position="21"/>
        <end position="522"/>
    </location>
</feature>
<dbReference type="PANTHER" id="PTHR44119">
    <property type="entry name" value="MAGNESIUM-CHELATASE SUBUNIT CHLH, CHLOROPLASTIC"/>
    <property type="match status" value="1"/>
</dbReference>
<evidence type="ECO:0000259" key="2">
    <source>
        <dbReference type="Pfam" id="PF02514"/>
    </source>
</evidence>
<feature type="non-terminal residue" evidence="3">
    <location>
        <position position="522"/>
    </location>
</feature>
<reference evidence="3" key="1">
    <citation type="journal article" date="2020" name="mSystems">
        <title>Genome- and Community-Level Interaction Insights into Carbon Utilization and Element Cycling Functions of Hydrothermarchaeota in Hydrothermal Sediment.</title>
        <authorList>
            <person name="Zhou Z."/>
            <person name="Liu Y."/>
            <person name="Xu W."/>
            <person name="Pan J."/>
            <person name="Luo Z.H."/>
            <person name="Li M."/>
        </authorList>
    </citation>
    <scope>NUCLEOTIDE SEQUENCE [LARGE SCALE GENOMIC DNA]</scope>
    <source>
        <strain evidence="3">HyVt-115</strain>
    </source>
</reference>